<evidence type="ECO:0000313" key="3">
    <source>
        <dbReference type="EMBL" id="KAI1897828.1"/>
    </source>
</evidence>
<evidence type="ECO:0000256" key="2">
    <source>
        <dbReference type="SAM" id="Phobius"/>
    </source>
</evidence>
<dbReference type="GO" id="GO:0036064">
    <property type="term" value="C:ciliary basal body"/>
    <property type="evidence" value="ECO:0007669"/>
    <property type="project" value="TreeGrafter"/>
</dbReference>
<dbReference type="GO" id="GO:0048675">
    <property type="term" value="P:axon extension"/>
    <property type="evidence" value="ECO:0007669"/>
    <property type="project" value="TreeGrafter"/>
</dbReference>
<dbReference type="EMBL" id="JAERUA010000007">
    <property type="protein sequence ID" value="KAI1897828.1"/>
    <property type="molecule type" value="Genomic_DNA"/>
</dbReference>
<dbReference type="AlphaFoldDB" id="A0A8T3DSP0"/>
<comment type="caution">
    <text evidence="3">The sequence shown here is derived from an EMBL/GenBank/DDBJ whole genome shotgun (WGS) entry which is preliminary data.</text>
</comment>
<feature type="coiled-coil region" evidence="1">
    <location>
        <begin position="80"/>
        <end position="135"/>
    </location>
</feature>
<keyword evidence="2" id="KW-1133">Transmembrane helix</keyword>
<gene>
    <name evidence="3" type="ORF">AGOR_G00087280</name>
</gene>
<keyword evidence="4" id="KW-1185">Reference proteome</keyword>
<protein>
    <submittedName>
        <fullName evidence="3">Uncharacterized protein</fullName>
    </submittedName>
</protein>
<organism evidence="3 4">
    <name type="scientific">Albula goreensis</name>
    <dbReference type="NCBI Taxonomy" id="1534307"/>
    <lineage>
        <taxon>Eukaryota</taxon>
        <taxon>Metazoa</taxon>
        <taxon>Chordata</taxon>
        <taxon>Craniata</taxon>
        <taxon>Vertebrata</taxon>
        <taxon>Euteleostomi</taxon>
        <taxon>Actinopterygii</taxon>
        <taxon>Neopterygii</taxon>
        <taxon>Teleostei</taxon>
        <taxon>Albuliformes</taxon>
        <taxon>Albulidae</taxon>
        <taxon>Albula</taxon>
    </lineage>
</organism>
<feature type="transmembrane region" description="Helical" evidence="2">
    <location>
        <begin position="30"/>
        <end position="52"/>
    </location>
</feature>
<keyword evidence="2" id="KW-0472">Membrane</keyword>
<name>A0A8T3DSP0_9TELE</name>
<dbReference type="PANTHER" id="PTHR28661:SF1">
    <property type="entry name" value="MICROTUBULE NUCLEATION FACTOR SSNA1"/>
    <property type="match status" value="1"/>
</dbReference>
<proteinExistence type="predicted"/>
<reference evidence="3" key="1">
    <citation type="submission" date="2021-01" db="EMBL/GenBank/DDBJ databases">
        <authorList>
            <person name="Zahm M."/>
            <person name="Roques C."/>
            <person name="Cabau C."/>
            <person name="Klopp C."/>
            <person name="Donnadieu C."/>
            <person name="Jouanno E."/>
            <person name="Lampietro C."/>
            <person name="Louis A."/>
            <person name="Herpin A."/>
            <person name="Echchiki A."/>
            <person name="Berthelot C."/>
            <person name="Parey E."/>
            <person name="Roest-Crollius H."/>
            <person name="Braasch I."/>
            <person name="Postlethwait J."/>
            <person name="Bobe J."/>
            <person name="Montfort J."/>
            <person name="Bouchez O."/>
            <person name="Begum T."/>
            <person name="Mejri S."/>
            <person name="Adams A."/>
            <person name="Chen W.-J."/>
            <person name="Guiguen Y."/>
        </authorList>
    </citation>
    <scope>NUCLEOTIDE SEQUENCE</scope>
    <source>
        <tissue evidence="3">Blood</tissue>
    </source>
</reference>
<dbReference type="GO" id="GO:0005813">
    <property type="term" value="C:centrosome"/>
    <property type="evidence" value="ECO:0007669"/>
    <property type="project" value="TreeGrafter"/>
</dbReference>
<sequence length="145" mass="16467">MSAYNMLRNGSGAGNGGQPWVLRWSNRIRLTWLSFTLFFILVFFPLIAHYYLTTIDEAGGPDKRIFGPRPGGELCEVKHVQDLCRIRESVSEELLQLEAKRQELNGEIARLNLKIEACKKSIDNAKQDLLQLKMSSARQSTPTRS</sequence>
<evidence type="ECO:0000256" key="1">
    <source>
        <dbReference type="SAM" id="Coils"/>
    </source>
</evidence>
<accession>A0A8T3DSP0</accession>
<keyword evidence="1" id="KW-0175">Coiled coil</keyword>
<keyword evidence="2" id="KW-0812">Transmembrane</keyword>
<dbReference type="InterPro" id="IPR033362">
    <property type="entry name" value="SSNA1_fam"/>
</dbReference>
<dbReference type="GO" id="GO:0030424">
    <property type="term" value="C:axon"/>
    <property type="evidence" value="ECO:0007669"/>
    <property type="project" value="TreeGrafter"/>
</dbReference>
<dbReference type="PANTHER" id="PTHR28661">
    <property type="entry name" value="SJOEGREN SYNDROME NUCLEAR AUTOANTIGEN 1"/>
    <property type="match status" value="1"/>
</dbReference>
<dbReference type="OrthoDB" id="5954868at2759"/>
<dbReference type="Proteomes" id="UP000829720">
    <property type="component" value="Unassembled WGS sequence"/>
</dbReference>
<evidence type="ECO:0000313" key="4">
    <source>
        <dbReference type="Proteomes" id="UP000829720"/>
    </source>
</evidence>